<reference evidence="2" key="2">
    <citation type="submission" date="2021-04" db="EMBL/GenBank/DDBJ databases">
        <authorList>
            <person name="Liu J."/>
        </authorList>
    </citation>
    <scope>NUCLEOTIDE SEQUENCE</scope>
    <source>
        <strain evidence="2">BAD-6</strain>
    </source>
</reference>
<feature type="region of interest" description="Disordered" evidence="1">
    <location>
        <begin position="212"/>
        <end position="254"/>
    </location>
</feature>
<comment type="caution">
    <text evidence="2">The sequence shown here is derived from an EMBL/GenBank/DDBJ whole genome shotgun (WGS) entry which is preliminary data.</text>
</comment>
<protein>
    <submittedName>
        <fullName evidence="2">Uncharacterized protein</fullName>
    </submittedName>
</protein>
<feature type="compositionally biased region" description="Basic residues" evidence="1">
    <location>
        <begin position="227"/>
        <end position="242"/>
    </location>
</feature>
<dbReference type="RefSeq" id="WP_227018701.1">
    <property type="nucleotide sequence ID" value="NZ_JAGSND010000007.1"/>
</dbReference>
<organism evidence="2 3">
    <name type="scientific">Sinanaerobacter chloroacetimidivorans</name>
    <dbReference type="NCBI Taxonomy" id="2818044"/>
    <lineage>
        <taxon>Bacteria</taxon>
        <taxon>Bacillati</taxon>
        <taxon>Bacillota</taxon>
        <taxon>Clostridia</taxon>
        <taxon>Peptostreptococcales</taxon>
        <taxon>Anaerovoracaceae</taxon>
        <taxon>Sinanaerobacter</taxon>
    </lineage>
</organism>
<proteinExistence type="predicted"/>
<evidence type="ECO:0000313" key="3">
    <source>
        <dbReference type="Proteomes" id="UP000675664"/>
    </source>
</evidence>
<dbReference type="AlphaFoldDB" id="A0A8J7W196"/>
<gene>
    <name evidence="2" type="ORF">KCX82_11885</name>
</gene>
<reference evidence="2" key="1">
    <citation type="submission" date="2021-04" db="EMBL/GenBank/DDBJ databases">
        <title>Sinoanaerobacter chloroacetimidivorans sp. nov., an obligate anaerobic bacterium isolated from anaerobic sludge.</title>
        <authorList>
            <person name="Bao Y."/>
        </authorList>
    </citation>
    <scope>NUCLEOTIDE SEQUENCE</scope>
    <source>
        <strain evidence="2">BAD-6</strain>
    </source>
</reference>
<dbReference type="EMBL" id="JAGSND010000007">
    <property type="protein sequence ID" value="MBR0598581.1"/>
    <property type="molecule type" value="Genomic_DNA"/>
</dbReference>
<evidence type="ECO:0000256" key="1">
    <source>
        <dbReference type="SAM" id="MobiDB-lite"/>
    </source>
</evidence>
<dbReference type="Pfam" id="PF19448">
    <property type="entry name" value="DUF5986"/>
    <property type="match status" value="1"/>
</dbReference>
<evidence type="ECO:0000313" key="2">
    <source>
        <dbReference type="EMBL" id="MBR0598581.1"/>
    </source>
</evidence>
<dbReference type="InterPro" id="IPR046028">
    <property type="entry name" value="DUF5986"/>
</dbReference>
<accession>A0A8J7W196</accession>
<dbReference type="Proteomes" id="UP000675664">
    <property type="component" value="Unassembled WGS sequence"/>
</dbReference>
<name>A0A8J7W196_9FIRM</name>
<sequence>MHTNDMNFPLGLIRKMVRCVEDAVGDDIREDIQSNDLRTMNSVPSRIWDLLNTKLYKTLKTEECTIATAHRGPWQMLIIFEKTTGCIFTFMREKRFSELQRKQRSRLHMHYVDMLATQFNKALLADKQQLTFIPHHFTDEEKLAELVQDMLHDLGSDAAIVRNHVLVLFDTMGYQLTHIKAVKVTPNLDIAQGCEQDWSTYITVSESSIVEKVENPEDPANNPNRGLKLKSKATERKKNKPQRKMDEKLDKKEI</sequence>
<keyword evidence="3" id="KW-1185">Reference proteome</keyword>
<feature type="compositionally biased region" description="Basic and acidic residues" evidence="1">
    <location>
        <begin position="243"/>
        <end position="254"/>
    </location>
</feature>